<dbReference type="EMBL" id="JAINUF010000011">
    <property type="protein sequence ID" value="KAJ8346956.1"/>
    <property type="molecule type" value="Genomic_DNA"/>
</dbReference>
<proteinExistence type="predicted"/>
<comment type="caution">
    <text evidence="1">The sequence shown here is derived from an EMBL/GenBank/DDBJ whole genome shotgun (WGS) entry which is preliminary data.</text>
</comment>
<organism evidence="1 2">
    <name type="scientific">Synaphobranchus kaupii</name>
    <name type="common">Kaup's arrowtooth eel</name>
    <dbReference type="NCBI Taxonomy" id="118154"/>
    <lineage>
        <taxon>Eukaryota</taxon>
        <taxon>Metazoa</taxon>
        <taxon>Chordata</taxon>
        <taxon>Craniata</taxon>
        <taxon>Vertebrata</taxon>
        <taxon>Euteleostomi</taxon>
        <taxon>Actinopterygii</taxon>
        <taxon>Neopterygii</taxon>
        <taxon>Teleostei</taxon>
        <taxon>Anguilliformes</taxon>
        <taxon>Synaphobranchidae</taxon>
        <taxon>Synaphobranchus</taxon>
    </lineage>
</organism>
<reference evidence="1" key="1">
    <citation type="journal article" date="2023" name="Science">
        <title>Genome structures resolve the early diversification of teleost fishes.</title>
        <authorList>
            <person name="Parey E."/>
            <person name="Louis A."/>
            <person name="Montfort J."/>
            <person name="Bouchez O."/>
            <person name="Roques C."/>
            <person name="Iampietro C."/>
            <person name="Lluch J."/>
            <person name="Castinel A."/>
            <person name="Donnadieu C."/>
            <person name="Desvignes T."/>
            <person name="Floi Bucao C."/>
            <person name="Jouanno E."/>
            <person name="Wen M."/>
            <person name="Mejri S."/>
            <person name="Dirks R."/>
            <person name="Jansen H."/>
            <person name="Henkel C."/>
            <person name="Chen W.J."/>
            <person name="Zahm M."/>
            <person name="Cabau C."/>
            <person name="Klopp C."/>
            <person name="Thompson A.W."/>
            <person name="Robinson-Rechavi M."/>
            <person name="Braasch I."/>
            <person name="Lecointre G."/>
            <person name="Bobe J."/>
            <person name="Postlethwait J.H."/>
            <person name="Berthelot C."/>
            <person name="Roest Crollius H."/>
            <person name="Guiguen Y."/>
        </authorList>
    </citation>
    <scope>NUCLEOTIDE SEQUENCE</scope>
    <source>
        <strain evidence="1">WJC10195</strain>
    </source>
</reference>
<sequence length="75" mass="8310">MAGMQRECCVSFGQVRHDPQLGCGTDKKIRGCETQWRAGALGVRGCARWSAGGLERNRQRGARVMRAREACARML</sequence>
<accession>A0A9Q1EXK7</accession>
<protein>
    <submittedName>
        <fullName evidence="1">Uncharacterized protein</fullName>
    </submittedName>
</protein>
<dbReference type="Proteomes" id="UP001152622">
    <property type="component" value="Chromosome 11"/>
</dbReference>
<dbReference type="AlphaFoldDB" id="A0A9Q1EXK7"/>
<name>A0A9Q1EXK7_SYNKA</name>
<evidence type="ECO:0000313" key="1">
    <source>
        <dbReference type="EMBL" id="KAJ8346956.1"/>
    </source>
</evidence>
<evidence type="ECO:0000313" key="2">
    <source>
        <dbReference type="Proteomes" id="UP001152622"/>
    </source>
</evidence>
<keyword evidence="2" id="KW-1185">Reference proteome</keyword>
<gene>
    <name evidence="1" type="ORF">SKAU_G00283570</name>
</gene>